<dbReference type="CDD" id="cd02440">
    <property type="entry name" value="AdoMet_MTases"/>
    <property type="match status" value="1"/>
</dbReference>
<dbReference type="Gene3D" id="3.40.50.150">
    <property type="entry name" value="Vaccinia Virus protein VP39"/>
    <property type="match status" value="1"/>
</dbReference>
<keyword evidence="1" id="KW-0808">Transferase</keyword>
<proteinExistence type="predicted"/>
<reference evidence="1 2" key="1">
    <citation type="submission" date="2018-03" db="EMBL/GenBank/DDBJ databases">
        <title>Genomic Encyclopedia of Archaeal and Bacterial Type Strains, Phase II (KMG-II): from individual species to whole genera.</title>
        <authorList>
            <person name="Goeker M."/>
        </authorList>
    </citation>
    <scope>NUCLEOTIDE SEQUENCE [LARGE SCALE GENOMIC DNA]</scope>
    <source>
        <strain evidence="1 2">DSM 24859</strain>
    </source>
</reference>
<accession>A0A2P8HFI4</accession>
<protein>
    <submittedName>
        <fullName evidence="1">2-polyprenyl-3-methyl-5-hydroxy-6-metoxy-1, 4-benzoquinol methylase</fullName>
    </submittedName>
</protein>
<evidence type="ECO:0000313" key="2">
    <source>
        <dbReference type="Proteomes" id="UP000240971"/>
    </source>
</evidence>
<dbReference type="Proteomes" id="UP000240971">
    <property type="component" value="Unassembled WGS sequence"/>
</dbReference>
<evidence type="ECO:0000313" key="1">
    <source>
        <dbReference type="EMBL" id="PSL44951.1"/>
    </source>
</evidence>
<dbReference type="SUPFAM" id="SSF53335">
    <property type="entry name" value="S-adenosyl-L-methionine-dependent methyltransferases"/>
    <property type="match status" value="1"/>
</dbReference>
<dbReference type="GO" id="GO:0032259">
    <property type="term" value="P:methylation"/>
    <property type="evidence" value="ECO:0007669"/>
    <property type="project" value="UniProtKB-KW"/>
</dbReference>
<dbReference type="PANTHER" id="PTHR43861">
    <property type="entry name" value="TRANS-ACONITATE 2-METHYLTRANSFERASE-RELATED"/>
    <property type="match status" value="1"/>
</dbReference>
<dbReference type="Pfam" id="PF13489">
    <property type="entry name" value="Methyltransf_23"/>
    <property type="match status" value="1"/>
</dbReference>
<name>A0A2P8HFI4_CHINA</name>
<dbReference type="RefSeq" id="WP_106530371.1">
    <property type="nucleotide sequence ID" value="NZ_PYAW01000005.1"/>
</dbReference>
<keyword evidence="2" id="KW-1185">Reference proteome</keyword>
<gene>
    <name evidence="1" type="ORF">CLV51_105324</name>
</gene>
<dbReference type="AlphaFoldDB" id="A0A2P8HFI4"/>
<comment type="caution">
    <text evidence="1">The sequence shown here is derived from an EMBL/GenBank/DDBJ whole genome shotgun (WGS) entry which is preliminary data.</text>
</comment>
<keyword evidence="1" id="KW-0489">Methyltransferase</keyword>
<dbReference type="OrthoDB" id="1524727at2"/>
<dbReference type="InterPro" id="IPR029063">
    <property type="entry name" value="SAM-dependent_MTases_sf"/>
</dbReference>
<organism evidence="1 2">
    <name type="scientific">Chitinophaga niastensis</name>
    <dbReference type="NCBI Taxonomy" id="536980"/>
    <lineage>
        <taxon>Bacteria</taxon>
        <taxon>Pseudomonadati</taxon>
        <taxon>Bacteroidota</taxon>
        <taxon>Chitinophagia</taxon>
        <taxon>Chitinophagales</taxon>
        <taxon>Chitinophagaceae</taxon>
        <taxon>Chitinophaga</taxon>
    </lineage>
</organism>
<dbReference type="EMBL" id="PYAW01000005">
    <property type="protein sequence ID" value="PSL44951.1"/>
    <property type="molecule type" value="Genomic_DNA"/>
</dbReference>
<dbReference type="GO" id="GO:0008168">
    <property type="term" value="F:methyltransferase activity"/>
    <property type="evidence" value="ECO:0007669"/>
    <property type="project" value="UniProtKB-KW"/>
</dbReference>
<sequence>MNCRYCNNPLEVYYADMFDNRYGYPGTYTMWKCKNCDHLSLEANFTPEMIGELYSNYYPRKHLNLDDWKPYKEVSGFMAWFKGERSAAHHWVPKNVRILDIGCGFGETLGYHENRGCEVFGVEADDNIKRVADKYSFNAEVGLFDPEHYQPDYFDYVTMAQVIEHVTDPVVSMKGIAKILKPGGVAILTTPNAKGWGVKVFGKKWAHWHIPYHLHLFSKKSMKKYAAEAGLVLEKAITLTNSEWLHYQWLHIAVYPKRGEVSVFWTLNAERTTSQKIKMKILAGIHRLKVNYVITRFFDAFNAGDNSVYFLKKPL</sequence>